<evidence type="ECO:0000313" key="2">
    <source>
        <dbReference type="Proteomes" id="UP000265520"/>
    </source>
</evidence>
<keyword evidence="2" id="KW-1185">Reference proteome</keyword>
<organism evidence="1 2">
    <name type="scientific">Trifolium medium</name>
    <dbReference type="NCBI Taxonomy" id="97028"/>
    <lineage>
        <taxon>Eukaryota</taxon>
        <taxon>Viridiplantae</taxon>
        <taxon>Streptophyta</taxon>
        <taxon>Embryophyta</taxon>
        <taxon>Tracheophyta</taxon>
        <taxon>Spermatophyta</taxon>
        <taxon>Magnoliopsida</taxon>
        <taxon>eudicotyledons</taxon>
        <taxon>Gunneridae</taxon>
        <taxon>Pentapetalae</taxon>
        <taxon>rosids</taxon>
        <taxon>fabids</taxon>
        <taxon>Fabales</taxon>
        <taxon>Fabaceae</taxon>
        <taxon>Papilionoideae</taxon>
        <taxon>50 kb inversion clade</taxon>
        <taxon>NPAAA clade</taxon>
        <taxon>Hologalegina</taxon>
        <taxon>IRL clade</taxon>
        <taxon>Trifolieae</taxon>
        <taxon>Trifolium</taxon>
    </lineage>
</organism>
<dbReference type="AlphaFoldDB" id="A0A392R8V2"/>
<comment type="caution">
    <text evidence="1">The sequence shown here is derived from an EMBL/GenBank/DDBJ whole genome shotgun (WGS) entry which is preliminary data.</text>
</comment>
<accession>A0A392R8V2</accession>
<reference evidence="1 2" key="1">
    <citation type="journal article" date="2018" name="Front. Plant Sci.">
        <title>Red Clover (Trifolium pratense) and Zigzag Clover (T. medium) - A Picture of Genomic Similarities and Differences.</title>
        <authorList>
            <person name="Dluhosova J."/>
            <person name="Istvanek J."/>
            <person name="Nedelnik J."/>
            <person name="Repkova J."/>
        </authorList>
    </citation>
    <scope>NUCLEOTIDE SEQUENCE [LARGE SCALE GENOMIC DNA]</scope>
    <source>
        <strain evidence="2">cv. 10/8</strain>
        <tissue evidence="1">Leaf</tissue>
    </source>
</reference>
<sequence length="78" mass="8706">FMLQKRILAKKTKLENPKSLLQANRQRASSKLSQGILVSGSSLSKDEFAQRTELPLPEGLLTRALRGDFTIFPCKNCS</sequence>
<feature type="non-terminal residue" evidence="1">
    <location>
        <position position="1"/>
    </location>
</feature>
<dbReference type="Proteomes" id="UP000265520">
    <property type="component" value="Unassembled WGS sequence"/>
</dbReference>
<protein>
    <submittedName>
        <fullName evidence="1">Uncharacterized protein</fullName>
    </submittedName>
</protein>
<evidence type="ECO:0000313" key="1">
    <source>
        <dbReference type="EMBL" id="MCI33023.1"/>
    </source>
</evidence>
<dbReference type="EMBL" id="LXQA010200814">
    <property type="protein sequence ID" value="MCI33023.1"/>
    <property type="molecule type" value="Genomic_DNA"/>
</dbReference>
<name>A0A392R8V2_9FABA</name>
<proteinExistence type="predicted"/>